<dbReference type="GO" id="GO:0015179">
    <property type="term" value="F:L-amino acid transmembrane transporter activity"/>
    <property type="evidence" value="ECO:0007669"/>
    <property type="project" value="TreeGrafter"/>
</dbReference>
<evidence type="ECO:0000256" key="5">
    <source>
        <dbReference type="SAM" id="Phobius"/>
    </source>
</evidence>
<feature type="domain" description="Amino acid transporter transmembrane" evidence="6">
    <location>
        <begin position="6"/>
        <end position="423"/>
    </location>
</feature>
<dbReference type="KEGG" id="fcy:FRACYDRAFT_148955"/>
<feature type="transmembrane region" description="Helical" evidence="5">
    <location>
        <begin position="139"/>
        <end position="158"/>
    </location>
</feature>
<feature type="non-terminal residue" evidence="7">
    <location>
        <position position="1"/>
    </location>
</feature>
<dbReference type="Proteomes" id="UP000095751">
    <property type="component" value="Unassembled WGS sequence"/>
</dbReference>
<keyword evidence="4 5" id="KW-0472">Membrane</keyword>
<protein>
    <recommendedName>
        <fullName evidence="6">Amino acid transporter transmembrane domain-containing protein</fullName>
    </recommendedName>
</protein>
<dbReference type="GO" id="GO:0016020">
    <property type="term" value="C:membrane"/>
    <property type="evidence" value="ECO:0007669"/>
    <property type="project" value="UniProtKB-SubCell"/>
</dbReference>
<dbReference type="InParanoid" id="A0A1E7ENB2"/>
<evidence type="ECO:0000259" key="6">
    <source>
        <dbReference type="Pfam" id="PF01490"/>
    </source>
</evidence>
<feature type="transmembrane region" description="Helical" evidence="5">
    <location>
        <begin position="244"/>
        <end position="266"/>
    </location>
</feature>
<sequence>GGFASIGDEISNLLKNIVGSGGLSLPAGIAAYGNTPTALLPAFFVIIIMGLANAFSFSLLGRICAITKSHTYSMAWEQTISRVHSPKYQFFVDCVVFGKALLGTWSFSIIIASTCTPLVRYVISSFMGSDRSSDTHYDISSEVVLITVTVLILFPLCLSQRLGSLSIFSAIGTLGTLVTISTMAIRYFDGTYTPEEEEDGAISFFTSLKSLTLISILSTGYVAHYNAPKYYYELKDHTTGRFNIVVTTGFLLAAITYTIVSSLGFLTFGQNSLGFILDNYSYRDPLATIARFGVAISVIFAYPLLFHGGRDGLLALIKPKQSSTATATTPTVSQLESNVVTVVLLSFVTVLAIYVNNLTFVLSFSGATMSTLIIYIFPPIMFISLVTNCCCHMNKETEREVKYAYLMMIIGGILGIGGAYVSIASI</sequence>
<feature type="non-terminal residue" evidence="7">
    <location>
        <position position="426"/>
    </location>
</feature>
<feature type="transmembrane region" description="Helical" evidence="5">
    <location>
        <begin position="90"/>
        <end position="119"/>
    </location>
</feature>
<dbReference type="InterPro" id="IPR013057">
    <property type="entry name" value="AA_transpt_TM"/>
</dbReference>
<name>A0A1E7ENB2_9STRA</name>
<feature type="transmembrane region" description="Helical" evidence="5">
    <location>
        <begin position="38"/>
        <end position="60"/>
    </location>
</feature>
<feature type="transmembrane region" description="Helical" evidence="5">
    <location>
        <begin position="286"/>
        <end position="306"/>
    </location>
</feature>
<evidence type="ECO:0000313" key="7">
    <source>
        <dbReference type="EMBL" id="OEU07306.1"/>
    </source>
</evidence>
<proteinExistence type="predicted"/>
<dbReference type="Pfam" id="PF01490">
    <property type="entry name" value="Aa_trans"/>
    <property type="match status" value="1"/>
</dbReference>
<feature type="transmembrane region" description="Helical" evidence="5">
    <location>
        <begin position="403"/>
        <end position="423"/>
    </location>
</feature>
<keyword evidence="8" id="KW-1185">Reference proteome</keyword>
<gene>
    <name evidence="7" type="ORF">FRACYDRAFT_148955</name>
</gene>
<evidence type="ECO:0000256" key="4">
    <source>
        <dbReference type="ARBA" id="ARBA00023136"/>
    </source>
</evidence>
<reference evidence="7 8" key="1">
    <citation type="submission" date="2016-09" db="EMBL/GenBank/DDBJ databases">
        <title>Extensive genetic diversity and differential bi-allelic expression allows diatom success in the polar Southern Ocean.</title>
        <authorList>
            <consortium name="DOE Joint Genome Institute"/>
            <person name="Mock T."/>
            <person name="Otillar R.P."/>
            <person name="Strauss J."/>
            <person name="Dupont C."/>
            <person name="Frickenhaus S."/>
            <person name="Maumus F."/>
            <person name="Mcmullan M."/>
            <person name="Sanges R."/>
            <person name="Schmutz J."/>
            <person name="Toseland A."/>
            <person name="Valas R."/>
            <person name="Veluchamy A."/>
            <person name="Ward B.J."/>
            <person name="Allen A."/>
            <person name="Barry K."/>
            <person name="Falciatore A."/>
            <person name="Ferrante M."/>
            <person name="Fortunato A.E."/>
            <person name="Gloeckner G."/>
            <person name="Gruber A."/>
            <person name="Hipkin R."/>
            <person name="Janech M."/>
            <person name="Kroth P."/>
            <person name="Leese F."/>
            <person name="Lindquist E."/>
            <person name="Lyon B.R."/>
            <person name="Martin J."/>
            <person name="Mayer C."/>
            <person name="Parker M."/>
            <person name="Quesneville H."/>
            <person name="Raymond J."/>
            <person name="Uhlig C."/>
            <person name="Valentin K.U."/>
            <person name="Worden A.Z."/>
            <person name="Armbrust E.V."/>
            <person name="Bowler C."/>
            <person name="Green B."/>
            <person name="Moulton V."/>
            <person name="Van Oosterhout C."/>
            <person name="Grigoriev I."/>
        </authorList>
    </citation>
    <scope>NUCLEOTIDE SEQUENCE [LARGE SCALE GENOMIC DNA]</scope>
    <source>
        <strain evidence="7 8">CCMP1102</strain>
    </source>
</reference>
<keyword evidence="3 5" id="KW-1133">Transmembrane helix</keyword>
<feature type="transmembrane region" description="Helical" evidence="5">
    <location>
        <begin position="165"/>
        <end position="188"/>
    </location>
</feature>
<evidence type="ECO:0000256" key="2">
    <source>
        <dbReference type="ARBA" id="ARBA00022692"/>
    </source>
</evidence>
<feature type="transmembrane region" description="Helical" evidence="5">
    <location>
        <begin position="339"/>
        <end position="360"/>
    </location>
</feature>
<dbReference type="EMBL" id="KV784386">
    <property type="protein sequence ID" value="OEU07306.1"/>
    <property type="molecule type" value="Genomic_DNA"/>
</dbReference>
<feature type="transmembrane region" description="Helical" evidence="5">
    <location>
        <begin position="200"/>
        <end position="223"/>
    </location>
</feature>
<comment type="subcellular location">
    <subcellularLocation>
        <location evidence="1">Membrane</location>
        <topology evidence="1">Multi-pass membrane protein</topology>
    </subcellularLocation>
</comment>
<dbReference type="PANTHER" id="PTHR22950">
    <property type="entry name" value="AMINO ACID TRANSPORTER"/>
    <property type="match status" value="1"/>
</dbReference>
<keyword evidence="2 5" id="KW-0812">Transmembrane</keyword>
<feature type="transmembrane region" description="Helical" evidence="5">
    <location>
        <begin position="372"/>
        <end position="391"/>
    </location>
</feature>
<evidence type="ECO:0000256" key="3">
    <source>
        <dbReference type="ARBA" id="ARBA00022989"/>
    </source>
</evidence>
<dbReference type="AlphaFoldDB" id="A0A1E7ENB2"/>
<evidence type="ECO:0000313" key="8">
    <source>
        <dbReference type="Proteomes" id="UP000095751"/>
    </source>
</evidence>
<evidence type="ECO:0000256" key="1">
    <source>
        <dbReference type="ARBA" id="ARBA00004141"/>
    </source>
</evidence>
<organism evidence="7 8">
    <name type="scientific">Fragilariopsis cylindrus CCMP1102</name>
    <dbReference type="NCBI Taxonomy" id="635003"/>
    <lineage>
        <taxon>Eukaryota</taxon>
        <taxon>Sar</taxon>
        <taxon>Stramenopiles</taxon>
        <taxon>Ochrophyta</taxon>
        <taxon>Bacillariophyta</taxon>
        <taxon>Bacillariophyceae</taxon>
        <taxon>Bacillariophycidae</taxon>
        <taxon>Bacillariales</taxon>
        <taxon>Bacillariaceae</taxon>
        <taxon>Fragilariopsis</taxon>
    </lineage>
</organism>
<dbReference type="OrthoDB" id="28208at2759"/>
<dbReference type="PANTHER" id="PTHR22950:SF652">
    <property type="entry name" value="TRANSMEMBRANE AMINO ACID TRANSPORTER FAMILY PROTEIN"/>
    <property type="match status" value="1"/>
</dbReference>
<accession>A0A1E7ENB2</accession>